<feature type="transmembrane region" description="Helical" evidence="1">
    <location>
        <begin position="147"/>
        <end position="164"/>
    </location>
</feature>
<evidence type="ECO:0000313" key="3">
    <source>
        <dbReference type="Proteomes" id="UP001500622"/>
    </source>
</evidence>
<gene>
    <name evidence="2" type="ORF">GCM10023169_33990</name>
</gene>
<keyword evidence="1" id="KW-0472">Membrane</keyword>
<organism evidence="2 3">
    <name type="scientific">Georgenia halophila</name>
    <dbReference type="NCBI Taxonomy" id="620889"/>
    <lineage>
        <taxon>Bacteria</taxon>
        <taxon>Bacillati</taxon>
        <taxon>Actinomycetota</taxon>
        <taxon>Actinomycetes</taxon>
        <taxon>Micrococcales</taxon>
        <taxon>Bogoriellaceae</taxon>
        <taxon>Georgenia</taxon>
    </lineage>
</organism>
<feature type="transmembrane region" description="Helical" evidence="1">
    <location>
        <begin position="81"/>
        <end position="105"/>
    </location>
</feature>
<sequence length="177" mass="18586">MNGTLGVRTCDAVGIVVVASSPQAPGAIMSHPTTARRTAAHQWLALVVGVLYLAVGILGFFDTGFTGSTGFNEDDPSQTLWVFGINPLHNIVHVVVGGLGMVLWSRPRSARVFGWILVVGYGATAVYGFLVVDSSGANLLNINMADNWLHVGSVVVGLLIALWPRPAATEVPGHTEA</sequence>
<proteinExistence type="predicted"/>
<keyword evidence="1" id="KW-0812">Transmembrane</keyword>
<keyword evidence="1" id="KW-1133">Transmembrane helix</keyword>
<evidence type="ECO:0000313" key="2">
    <source>
        <dbReference type="EMBL" id="GAA4430511.1"/>
    </source>
</evidence>
<reference evidence="3" key="1">
    <citation type="journal article" date="2019" name="Int. J. Syst. Evol. Microbiol.">
        <title>The Global Catalogue of Microorganisms (GCM) 10K type strain sequencing project: providing services to taxonomists for standard genome sequencing and annotation.</title>
        <authorList>
            <consortium name="The Broad Institute Genomics Platform"/>
            <consortium name="The Broad Institute Genome Sequencing Center for Infectious Disease"/>
            <person name="Wu L."/>
            <person name="Ma J."/>
        </authorList>
    </citation>
    <scope>NUCLEOTIDE SEQUENCE [LARGE SCALE GENOMIC DNA]</scope>
    <source>
        <strain evidence="3">JCM 17810</strain>
    </source>
</reference>
<name>A0ABP8LLQ5_9MICO</name>
<dbReference type="Proteomes" id="UP001500622">
    <property type="component" value="Unassembled WGS sequence"/>
</dbReference>
<keyword evidence="3" id="KW-1185">Reference proteome</keyword>
<evidence type="ECO:0000256" key="1">
    <source>
        <dbReference type="SAM" id="Phobius"/>
    </source>
</evidence>
<protein>
    <submittedName>
        <fullName evidence="2">DUF4383 domain-containing protein</fullName>
    </submittedName>
</protein>
<comment type="caution">
    <text evidence="2">The sequence shown here is derived from an EMBL/GenBank/DDBJ whole genome shotgun (WGS) entry which is preliminary data.</text>
</comment>
<feature type="transmembrane region" description="Helical" evidence="1">
    <location>
        <begin position="112"/>
        <end position="132"/>
    </location>
</feature>
<feature type="transmembrane region" description="Helical" evidence="1">
    <location>
        <begin position="43"/>
        <end position="61"/>
    </location>
</feature>
<dbReference type="EMBL" id="BAABGN010000013">
    <property type="protein sequence ID" value="GAA4430511.1"/>
    <property type="molecule type" value="Genomic_DNA"/>
</dbReference>
<accession>A0ABP8LLQ5</accession>
<dbReference type="Pfam" id="PF14325">
    <property type="entry name" value="DUF4383"/>
    <property type="match status" value="1"/>
</dbReference>